<feature type="region of interest" description="Disordered" evidence="1">
    <location>
        <begin position="1"/>
        <end position="23"/>
    </location>
</feature>
<proteinExistence type="predicted"/>
<keyword evidence="3" id="KW-1185">Reference proteome</keyword>
<gene>
    <name evidence="2" type="ORF">MMF94_06435</name>
</gene>
<dbReference type="RefSeq" id="WP_241035336.1">
    <property type="nucleotide sequence ID" value="NZ_BAAAJF010000023.1"/>
</dbReference>
<protein>
    <submittedName>
        <fullName evidence="2">Uncharacterized protein</fullName>
    </submittedName>
</protein>
<comment type="caution">
    <text evidence="2">The sequence shown here is derived from an EMBL/GenBank/DDBJ whole genome shotgun (WGS) entry which is preliminary data.</text>
</comment>
<evidence type="ECO:0000313" key="2">
    <source>
        <dbReference type="EMBL" id="MCH6165312.1"/>
    </source>
</evidence>
<feature type="compositionally biased region" description="Basic and acidic residues" evidence="1">
    <location>
        <begin position="1"/>
        <end position="13"/>
    </location>
</feature>
<accession>A0ABS9T9W8</accession>
<evidence type="ECO:0000256" key="1">
    <source>
        <dbReference type="SAM" id="MobiDB-lite"/>
    </source>
</evidence>
<dbReference type="Proteomes" id="UP001299970">
    <property type="component" value="Unassembled WGS sequence"/>
</dbReference>
<organism evidence="2 3">
    <name type="scientific">Pseudonocardia alaniniphila</name>
    <dbReference type="NCBI Taxonomy" id="75291"/>
    <lineage>
        <taxon>Bacteria</taxon>
        <taxon>Bacillati</taxon>
        <taxon>Actinomycetota</taxon>
        <taxon>Actinomycetes</taxon>
        <taxon>Pseudonocardiales</taxon>
        <taxon>Pseudonocardiaceae</taxon>
        <taxon>Pseudonocardia</taxon>
    </lineage>
</organism>
<feature type="compositionally biased region" description="Basic and acidic residues" evidence="1">
    <location>
        <begin position="43"/>
        <end position="55"/>
    </location>
</feature>
<name>A0ABS9T9W8_9PSEU</name>
<evidence type="ECO:0000313" key="3">
    <source>
        <dbReference type="Proteomes" id="UP001299970"/>
    </source>
</evidence>
<feature type="region of interest" description="Disordered" evidence="1">
    <location>
        <begin position="41"/>
        <end position="61"/>
    </location>
</feature>
<reference evidence="2 3" key="1">
    <citation type="submission" date="2022-03" db="EMBL/GenBank/DDBJ databases">
        <title>Pseudonocardia alaer sp. nov., a novel actinomycete isolated from reed forest soil.</title>
        <authorList>
            <person name="Wang L."/>
        </authorList>
    </citation>
    <scope>NUCLEOTIDE SEQUENCE [LARGE SCALE GENOMIC DNA]</scope>
    <source>
        <strain evidence="2 3">Y-16303</strain>
    </source>
</reference>
<dbReference type="EMBL" id="JAKXMK010000004">
    <property type="protein sequence ID" value="MCH6165312.1"/>
    <property type="molecule type" value="Genomic_DNA"/>
</dbReference>
<sequence>MTTPGREAKNARDRARRKAAKADVSAEIEILYKPLDQWDDEELARGRPRDPDGQFRRGPRPKWLTAALQAERLRRAREMLAYDLASLASDAQQVLHSTLTNQEVDDSGKPVVPFSVKVDVAKYVYDQFMGKARTSVDVTTHNPLEDLLGSILVNPDGEASHTATIIEGEVVDPSELDDVPEHLRHPT</sequence>